<comment type="caution">
    <text evidence="2">The sequence shown here is derived from an EMBL/GenBank/DDBJ whole genome shotgun (WGS) entry which is preliminary data.</text>
</comment>
<organism evidence="2 3">
    <name type="scientific">Aspergillus steynii IBT 23096</name>
    <dbReference type="NCBI Taxonomy" id="1392250"/>
    <lineage>
        <taxon>Eukaryota</taxon>
        <taxon>Fungi</taxon>
        <taxon>Dikarya</taxon>
        <taxon>Ascomycota</taxon>
        <taxon>Pezizomycotina</taxon>
        <taxon>Eurotiomycetes</taxon>
        <taxon>Eurotiomycetidae</taxon>
        <taxon>Eurotiales</taxon>
        <taxon>Aspergillaceae</taxon>
        <taxon>Aspergillus</taxon>
        <taxon>Aspergillus subgen. Circumdati</taxon>
    </lineage>
</organism>
<keyword evidence="3" id="KW-1185">Reference proteome</keyword>
<dbReference type="RefSeq" id="XP_024706683.1">
    <property type="nucleotide sequence ID" value="XM_024842589.1"/>
</dbReference>
<sequence>MVVVNPGFHFPFILLFLVISSPVVVSLSPCFVAVLGCHRELSQPNFSFAVT</sequence>
<keyword evidence="1" id="KW-0472">Membrane</keyword>
<evidence type="ECO:0000313" key="2">
    <source>
        <dbReference type="EMBL" id="PLB51381.1"/>
    </source>
</evidence>
<dbReference type="Proteomes" id="UP000234275">
    <property type="component" value="Unassembled WGS sequence"/>
</dbReference>
<evidence type="ECO:0000313" key="3">
    <source>
        <dbReference type="Proteomes" id="UP000234275"/>
    </source>
</evidence>
<dbReference type="AlphaFoldDB" id="A0A2I2GEV2"/>
<dbReference type="GeneID" id="36550286"/>
<accession>A0A2I2GEV2</accession>
<dbReference type="VEuPathDB" id="FungiDB:P170DRAFT_164937"/>
<evidence type="ECO:0000256" key="1">
    <source>
        <dbReference type="SAM" id="Phobius"/>
    </source>
</evidence>
<keyword evidence="1" id="KW-0812">Transmembrane</keyword>
<gene>
    <name evidence="2" type="ORF">P170DRAFT_164937</name>
</gene>
<name>A0A2I2GEV2_9EURO</name>
<proteinExistence type="predicted"/>
<dbReference type="EMBL" id="MSFO01000003">
    <property type="protein sequence ID" value="PLB51381.1"/>
    <property type="molecule type" value="Genomic_DNA"/>
</dbReference>
<protein>
    <submittedName>
        <fullName evidence="2">Uncharacterized protein</fullName>
    </submittedName>
</protein>
<keyword evidence="1" id="KW-1133">Transmembrane helix</keyword>
<reference evidence="2 3" key="1">
    <citation type="submission" date="2016-12" db="EMBL/GenBank/DDBJ databases">
        <title>The genomes of Aspergillus section Nigri reveals drivers in fungal speciation.</title>
        <authorList>
            <consortium name="DOE Joint Genome Institute"/>
            <person name="Vesth T.C."/>
            <person name="Nybo J."/>
            <person name="Theobald S."/>
            <person name="Brandl J."/>
            <person name="Frisvad J.C."/>
            <person name="Nielsen K.F."/>
            <person name="Lyhne E.K."/>
            <person name="Kogle M.E."/>
            <person name="Kuo A."/>
            <person name="Riley R."/>
            <person name="Clum A."/>
            <person name="Nolan M."/>
            <person name="Lipzen A."/>
            <person name="Salamov A."/>
            <person name="Henrissat B."/>
            <person name="Wiebenga A."/>
            <person name="De Vries R.P."/>
            <person name="Grigoriev I.V."/>
            <person name="Mortensen U.H."/>
            <person name="Andersen M.R."/>
            <person name="Baker S.E."/>
        </authorList>
    </citation>
    <scope>NUCLEOTIDE SEQUENCE [LARGE SCALE GENOMIC DNA]</scope>
    <source>
        <strain evidence="2 3">IBT 23096</strain>
    </source>
</reference>
<feature type="transmembrane region" description="Helical" evidence="1">
    <location>
        <begin position="12"/>
        <end position="35"/>
    </location>
</feature>